<dbReference type="PROSITE" id="PS00518">
    <property type="entry name" value="ZF_RING_1"/>
    <property type="match status" value="1"/>
</dbReference>
<dbReference type="InterPro" id="IPR017907">
    <property type="entry name" value="Znf_RING_CS"/>
</dbReference>
<dbReference type="AlphaFoldDB" id="A0A5M9JM04"/>
<dbReference type="GO" id="GO:0033768">
    <property type="term" value="C:SUMO-targeted ubiquitin ligase complex"/>
    <property type="evidence" value="ECO:0007669"/>
    <property type="project" value="TreeGrafter"/>
</dbReference>
<keyword evidence="3" id="KW-0862">Zinc</keyword>
<feature type="region of interest" description="Disordered" evidence="4">
    <location>
        <begin position="205"/>
        <end position="230"/>
    </location>
</feature>
<keyword evidence="1" id="KW-0479">Metal-binding</keyword>
<name>A0A5M9JM04_MONFR</name>
<feature type="region of interest" description="Disordered" evidence="4">
    <location>
        <begin position="294"/>
        <end position="313"/>
    </location>
</feature>
<dbReference type="GO" id="GO:0008270">
    <property type="term" value="F:zinc ion binding"/>
    <property type="evidence" value="ECO:0007669"/>
    <property type="project" value="UniProtKB-KW"/>
</dbReference>
<dbReference type="InterPro" id="IPR038886">
    <property type="entry name" value="E3_SLX5/Rfp1"/>
</dbReference>
<reference evidence="5 6" key="1">
    <citation type="submission" date="2019-06" db="EMBL/GenBank/DDBJ databases">
        <title>Genome Sequence of the Brown Rot Fungal Pathogen Monilinia fructicola.</title>
        <authorList>
            <person name="De Miccolis Angelini R.M."/>
            <person name="Landi L."/>
            <person name="Abate D."/>
            <person name="Pollastro S."/>
            <person name="Romanazzi G."/>
            <person name="Faretra F."/>
        </authorList>
    </citation>
    <scope>NUCLEOTIDE SEQUENCE [LARGE SCALE GENOMIC DNA]</scope>
    <source>
        <strain evidence="5 6">Mfrc123</strain>
    </source>
</reference>
<evidence type="ECO:0008006" key="7">
    <source>
        <dbReference type="Google" id="ProtNLM"/>
    </source>
</evidence>
<keyword evidence="6" id="KW-1185">Reference proteome</keyword>
<sequence length="451" mass="49642">MENDWSGSRESRKRSLAEISQSHSRSISSSPVLVRERPSNFGGSSSRFPPLANNSTSQERRHTSNNNNISGQTSRSLPSPQTSAEMEASSRPAPLQNRPEFVIDLTSDQEDGPAPVEPPRRANRMHASPRPPPRLGRSEARLEQVVDLTADDDDEGDDTIVITHSRELSIPLPQATRLPSMPRLVGHITRFGQSMHLARRATPPTFRAGHENRNQMEPPRPPPGRASGGFRAFYENGADIIMDIHNFMGLGRANLAGDDHFVAPPPVGAGFTRSPTESDTAICPSCEEELIHRKDAEEPLAKKARGPPSRKDREEHPFWVVKDCGHVFCNKCYQHRNNDKIASFRGPKNSLCAVEDCESNIKTKDRWEFQYGHHSQDGVSGGLGGSLSSMGLGRDGIQGGYGGVMLIAWAEEPQRDQMPAARVDIVTSEPSICPDLPVALYVSMTHVVFRS</sequence>
<evidence type="ECO:0000313" key="6">
    <source>
        <dbReference type="Proteomes" id="UP000322873"/>
    </source>
</evidence>
<protein>
    <recommendedName>
        <fullName evidence="7">RING-type domain-containing protein</fullName>
    </recommendedName>
</protein>
<feature type="compositionally biased region" description="Polar residues" evidence="4">
    <location>
        <begin position="64"/>
        <end position="84"/>
    </location>
</feature>
<gene>
    <name evidence="5" type="ORF">EYC84_008487</name>
</gene>
<dbReference type="PANTHER" id="PTHR28042:SF1">
    <property type="entry name" value="E3 UBIQUITIN-PROTEIN LIGASE COMPLEX SLX5-SLX8 SUBUNIT SLX5"/>
    <property type="match status" value="1"/>
</dbReference>
<comment type="caution">
    <text evidence="5">The sequence shown here is derived from an EMBL/GenBank/DDBJ whole genome shotgun (WGS) entry which is preliminary data.</text>
</comment>
<keyword evidence="2" id="KW-0863">Zinc-finger</keyword>
<dbReference type="EMBL" id="VICG01000010">
    <property type="protein sequence ID" value="KAA8568075.1"/>
    <property type="molecule type" value="Genomic_DNA"/>
</dbReference>
<accession>A0A5M9JM04</accession>
<dbReference type="VEuPathDB" id="FungiDB:MFRU_041g00350"/>
<dbReference type="PANTHER" id="PTHR28042">
    <property type="entry name" value="E3 UBIQUITIN-PROTEIN LIGASE COMPLEX SLX5-SLX8 SUBUNIT SLX5"/>
    <property type="match status" value="1"/>
</dbReference>
<dbReference type="GO" id="GO:0004842">
    <property type="term" value="F:ubiquitin-protein transferase activity"/>
    <property type="evidence" value="ECO:0007669"/>
    <property type="project" value="TreeGrafter"/>
</dbReference>
<evidence type="ECO:0000256" key="4">
    <source>
        <dbReference type="SAM" id="MobiDB-lite"/>
    </source>
</evidence>
<organism evidence="5 6">
    <name type="scientific">Monilinia fructicola</name>
    <name type="common">Brown rot fungus</name>
    <name type="synonym">Ciboria fructicola</name>
    <dbReference type="NCBI Taxonomy" id="38448"/>
    <lineage>
        <taxon>Eukaryota</taxon>
        <taxon>Fungi</taxon>
        <taxon>Dikarya</taxon>
        <taxon>Ascomycota</taxon>
        <taxon>Pezizomycotina</taxon>
        <taxon>Leotiomycetes</taxon>
        <taxon>Helotiales</taxon>
        <taxon>Sclerotiniaceae</taxon>
        <taxon>Monilinia</taxon>
    </lineage>
</organism>
<evidence type="ECO:0000256" key="3">
    <source>
        <dbReference type="ARBA" id="ARBA00022833"/>
    </source>
</evidence>
<evidence type="ECO:0000313" key="5">
    <source>
        <dbReference type="EMBL" id="KAA8568075.1"/>
    </source>
</evidence>
<evidence type="ECO:0000256" key="1">
    <source>
        <dbReference type="ARBA" id="ARBA00022723"/>
    </source>
</evidence>
<feature type="compositionally biased region" description="Polar residues" evidence="4">
    <location>
        <begin position="41"/>
        <end position="57"/>
    </location>
</feature>
<feature type="compositionally biased region" description="Low complexity" evidence="4">
    <location>
        <begin position="20"/>
        <end position="30"/>
    </location>
</feature>
<dbReference type="Proteomes" id="UP000322873">
    <property type="component" value="Unassembled WGS sequence"/>
</dbReference>
<evidence type="ECO:0000256" key="2">
    <source>
        <dbReference type="ARBA" id="ARBA00022771"/>
    </source>
</evidence>
<feature type="compositionally biased region" description="Basic and acidic residues" evidence="4">
    <location>
        <begin position="7"/>
        <end position="16"/>
    </location>
</feature>
<feature type="region of interest" description="Disordered" evidence="4">
    <location>
        <begin position="1"/>
        <end position="140"/>
    </location>
</feature>
<proteinExistence type="predicted"/>